<feature type="non-terminal residue" evidence="1">
    <location>
        <position position="1"/>
    </location>
</feature>
<comment type="caution">
    <text evidence="1">The sequence shown here is derived from an EMBL/GenBank/DDBJ whole genome shotgun (WGS) entry which is preliminary data.</text>
</comment>
<evidence type="ECO:0008006" key="3">
    <source>
        <dbReference type="Google" id="ProtNLM"/>
    </source>
</evidence>
<proteinExistence type="predicted"/>
<dbReference type="EMBL" id="LGRX02012274">
    <property type="protein sequence ID" value="KAK3267658.1"/>
    <property type="molecule type" value="Genomic_DNA"/>
</dbReference>
<evidence type="ECO:0000313" key="1">
    <source>
        <dbReference type="EMBL" id="KAK3267658.1"/>
    </source>
</evidence>
<name>A0AAE0FXM6_9CHLO</name>
<dbReference type="PANTHER" id="PTHR21610:SF9">
    <property type="entry name" value="VON WILLEBRAND FACTOR A DOMAIN-CONTAINING PROTEIN 8"/>
    <property type="match status" value="1"/>
</dbReference>
<keyword evidence="2" id="KW-1185">Reference proteome</keyword>
<organism evidence="1 2">
    <name type="scientific">Cymbomonas tetramitiformis</name>
    <dbReference type="NCBI Taxonomy" id="36881"/>
    <lineage>
        <taxon>Eukaryota</taxon>
        <taxon>Viridiplantae</taxon>
        <taxon>Chlorophyta</taxon>
        <taxon>Pyramimonadophyceae</taxon>
        <taxon>Pyramimonadales</taxon>
        <taxon>Pyramimonadaceae</taxon>
        <taxon>Cymbomonas</taxon>
    </lineage>
</organism>
<reference evidence="1 2" key="1">
    <citation type="journal article" date="2015" name="Genome Biol. Evol.">
        <title>Comparative Genomics of a Bacterivorous Green Alga Reveals Evolutionary Causalities and Consequences of Phago-Mixotrophic Mode of Nutrition.</title>
        <authorList>
            <person name="Burns J.A."/>
            <person name="Paasch A."/>
            <person name="Narechania A."/>
            <person name="Kim E."/>
        </authorList>
    </citation>
    <scope>NUCLEOTIDE SEQUENCE [LARGE SCALE GENOMIC DNA]</scope>
    <source>
        <strain evidence="1 2">PLY_AMNH</strain>
    </source>
</reference>
<accession>A0AAE0FXM6</accession>
<dbReference type="Proteomes" id="UP001190700">
    <property type="component" value="Unassembled WGS sequence"/>
</dbReference>
<evidence type="ECO:0000313" key="2">
    <source>
        <dbReference type="Proteomes" id="UP001190700"/>
    </source>
</evidence>
<gene>
    <name evidence="1" type="ORF">CYMTET_23800</name>
</gene>
<dbReference type="AlphaFoldDB" id="A0AAE0FXM6"/>
<dbReference type="PANTHER" id="PTHR21610">
    <property type="entry name" value="VON WILLEBRAND FACTOR A DOMAIN-CONTAINING PROTEIN 8"/>
    <property type="match status" value="1"/>
</dbReference>
<dbReference type="GO" id="GO:0005737">
    <property type="term" value="C:cytoplasm"/>
    <property type="evidence" value="ECO:0007669"/>
    <property type="project" value="TreeGrafter"/>
</dbReference>
<sequence>QPQLCASLSAAVSTHRASQPQLCASLSAAVSTHRASQPQLCASLSAAVSTHRASQPQLGAKKCCWSGILNPSRLLDDPCRLARMAATAVLIMESFHGLSHKYDYCIVGHNGDSERVPIVDFGKPPATNDARFAVIKQLYGATFCRRGDNTLAAAAAAVAEVTKEPADDYFVVVLSDANLSEYGVDGESMTEALMSNPKVNAHAVFIADEASGRLLKRGMPAGRAHVVLDTAKMPTLFKNLFQHSFLRSKL</sequence>
<dbReference type="InterPro" id="IPR039891">
    <property type="entry name" value="VWA8"/>
</dbReference>
<protein>
    <recommendedName>
        <fullName evidence="3">VWFA domain-containing protein</fullName>
    </recommendedName>
</protein>